<accession>A7AMN7</accession>
<reference evidence="1" key="2">
    <citation type="submission" date="2007-08" db="EMBL/GenBank/DDBJ databases">
        <authorList>
            <person name="Nene V."/>
        </authorList>
    </citation>
    <scope>NUCLEOTIDE SEQUENCE</scope>
    <source>
        <strain evidence="1">T2Bo</strain>
    </source>
</reference>
<proteinExistence type="predicted"/>
<dbReference type="EMBL" id="AAXT01000001">
    <property type="protein sequence ID" value="EDO07821.1"/>
    <property type="molecule type" value="Genomic_DNA"/>
</dbReference>
<gene>
    <name evidence="1" type="ORF">BBOV_III002560</name>
</gene>
<organism evidence="1">
    <name type="scientific">Babesia bovis</name>
    <dbReference type="NCBI Taxonomy" id="5865"/>
    <lineage>
        <taxon>Eukaryota</taxon>
        <taxon>Sar</taxon>
        <taxon>Alveolata</taxon>
        <taxon>Apicomplexa</taxon>
        <taxon>Aconoidasida</taxon>
        <taxon>Piroplasmida</taxon>
        <taxon>Babesiidae</taxon>
        <taxon>Babesia</taxon>
    </lineage>
</organism>
<comment type="caution">
    <text evidence="1">The sequence shown here is derived from an EMBL/GenBank/DDBJ whole genome shotgun (WGS) entry which is preliminary data.</text>
</comment>
<name>A7AMN7_BABBO</name>
<dbReference type="AlphaFoldDB" id="A7AMN7"/>
<sequence length="179" mass="19353">MTCPQLVLYCPSMRVPCTMAASTCANRCTFNCHQGNHVVGRVSMARCCASSSYPCLEPEPGEPLNCKVCVLTCSCFVILNVKSSGGNCTPHQDFIGYLVNIRCLKCWLCFAVFLDQALDDIEVAPKALAYLFHIPASGLWAHLIDVETVLHVGVTDVLVTACIYLAPFRACAVGALLSD</sequence>
<evidence type="ECO:0000313" key="1">
    <source>
        <dbReference type="EMBL" id="EDO07821.1"/>
    </source>
</evidence>
<protein>
    <submittedName>
        <fullName evidence="1">Uncharacterized protein</fullName>
    </submittedName>
</protein>
<dbReference type="InParanoid" id="A7AMN7"/>
<reference evidence="1" key="1">
    <citation type="journal article" date="2007" name="PLoS Pathog.">
        <title>Genome sequence of Babesia bovis and comparative analysis of apicomplexan hemoprotozoa.</title>
        <authorList>
            <person name="Brayton K.A."/>
            <person name="Lau A.O.T."/>
            <person name="Herndon D.R."/>
            <person name="Hannick L."/>
            <person name="Kappmeyer L.S."/>
            <person name="Berens S.J."/>
            <person name="Bidwell S.L."/>
            <person name="Brown W.C."/>
            <person name="Crabtree J."/>
            <person name="Fadrosh D."/>
            <person name="Feldblum T."/>
            <person name="Forberger H.A."/>
            <person name="Haas B.J."/>
            <person name="Howell J.M."/>
            <person name="Khouri H."/>
            <person name="Koo H."/>
            <person name="Mann D.J."/>
            <person name="Norimine J."/>
            <person name="Paulsen I.T."/>
            <person name="Radune D."/>
            <person name="Ren Q."/>
            <person name="Smith R.K. Jr."/>
            <person name="Suarez C.E."/>
            <person name="White O."/>
            <person name="Wortman J.R."/>
            <person name="Knowles D.P. Jr."/>
            <person name="McElwain T.F."/>
            <person name="Nene V.M."/>
        </authorList>
    </citation>
    <scope>NUCLEOTIDE SEQUENCE [LARGE SCALE GENOMIC DNA]</scope>
    <source>
        <strain evidence="1">T2Bo</strain>
    </source>
</reference>